<feature type="signal peptide" evidence="1">
    <location>
        <begin position="1"/>
        <end position="19"/>
    </location>
</feature>
<evidence type="ECO:0000313" key="2">
    <source>
        <dbReference type="EMBL" id="MCJ2182040.1"/>
    </source>
</evidence>
<comment type="caution">
    <text evidence="2">The sequence shown here is derived from an EMBL/GenBank/DDBJ whole genome shotgun (WGS) entry which is preliminary data.</text>
</comment>
<accession>A0ABT0BAY6</accession>
<sequence length="117" mass="12699">MRYHFITMLVGLATACSSASNQPLPPIADRLPADVRVAERAFDQRVKAAYPAGSVEKIAIAELAKNGFEISPTGPDGYRSAYIQRGDAICTTLWSVRWNAKANSITQAFGVFGHRCP</sequence>
<evidence type="ECO:0000313" key="3">
    <source>
        <dbReference type="Proteomes" id="UP001162881"/>
    </source>
</evidence>
<reference evidence="2" key="1">
    <citation type="submission" date="2022-03" db="EMBL/GenBank/DDBJ databases">
        <title>Identification of a novel bacterium isolated from mangrove sediments.</title>
        <authorList>
            <person name="Pan X."/>
        </authorList>
    </citation>
    <scope>NUCLEOTIDE SEQUENCE</scope>
    <source>
        <strain evidence="2">B1949</strain>
    </source>
</reference>
<organism evidence="2 3">
    <name type="scientific">Novosphingobium organovorum</name>
    <dbReference type="NCBI Taxonomy" id="2930092"/>
    <lineage>
        <taxon>Bacteria</taxon>
        <taxon>Pseudomonadati</taxon>
        <taxon>Pseudomonadota</taxon>
        <taxon>Alphaproteobacteria</taxon>
        <taxon>Sphingomonadales</taxon>
        <taxon>Sphingomonadaceae</taxon>
        <taxon>Novosphingobium</taxon>
    </lineage>
</organism>
<gene>
    <name evidence="2" type="ORF">MTR62_04885</name>
</gene>
<dbReference type="Proteomes" id="UP001162881">
    <property type="component" value="Unassembled WGS sequence"/>
</dbReference>
<keyword evidence="3" id="KW-1185">Reference proteome</keyword>
<evidence type="ECO:0000256" key="1">
    <source>
        <dbReference type="SAM" id="SignalP"/>
    </source>
</evidence>
<feature type="chain" id="PRO_5046230934" description="Lipoprotein" evidence="1">
    <location>
        <begin position="20"/>
        <end position="117"/>
    </location>
</feature>
<keyword evidence="1" id="KW-0732">Signal</keyword>
<dbReference type="PROSITE" id="PS51257">
    <property type="entry name" value="PROKAR_LIPOPROTEIN"/>
    <property type="match status" value="1"/>
</dbReference>
<proteinExistence type="predicted"/>
<name>A0ABT0BAY6_9SPHN</name>
<protein>
    <recommendedName>
        <fullName evidence="4">Lipoprotein</fullName>
    </recommendedName>
</protein>
<dbReference type="EMBL" id="JALHLF010000010">
    <property type="protein sequence ID" value="MCJ2182040.1"/>
    <property type="molecule type" value="Genomic_DNA"/>
</dbReference>
<dbReference type="RefSeq" id="WP_244017549.1">
    <property type="nucleotide sequence ID" value="NZ_JALHLF010000010.1"/>
</dbReference>
<evidence type="ECO:0008006" key="4">
    <source>
        <dbReference type="Google" id="ProtNLM"/>
    </source>
</evidence>